<proteinExistence type="predicted"/>
<dbReference type="Gene3D" id="3.40.50.300">
    <property type="entry name" value="P-loop containing nucleotide triphosphate hydrolases"/>
    <property type="match status" value="1"/>
</dbReference>
<dbReference type="Pfam" id="PF13374">
    <property type="entry name" value="TPR_10"/>
    <property type="match status" value="2"/>
</dbReference>
<evidence type="ECO:0008006" key="3">
    <source>
        <dbReference type="Google" id="ProtNLM"/>
    </source>
</evidence>
<feature type="non-terminal residue" evidence="1">
    <location>
        <position position="1"/>
    </location>
</feature>
<dbReference type="Proteomes" id="UP001215598">
    <property type="component" value="Unassembled WGS sequence"/>
</dbReference>
<dbReference type="GO" id="GO:0043531">
    <property type="term" value="F:ADP binding"/>
    <property type="evidence" value="ECO:0007669"/>
    <property type="project" value="InterPro"/>
</dbReference>
<dbReference type="InterPro" id="IPR027417">
    <property type="entry name" value="P-loop_NTPase"/>
</dbReference>
<dbReference type="InterPro" id="IPR011990">
    <property type="entry name" value="TPR-like_helical_dom_sf"/>
</dbReference>
<dbReference type="Gene3D" id="1.25.40.10">
    <property type="entry name" value="Tetratricopeptide repeat domain"/>
    <property type="match status" value="3"/>
</dbReference>
<reference evidence="1" key="1">
    <citation type="submission" date="2023-03" db="EMBL/GenBank/DDBJ databases">
        <title>Massive genome expansion in bonnet fungi (Mycena s.s.) driven by repeated elements and novel gene families across ecological guilds.</title>
        <authorList>
            <consortium name="Lawrence Berkeley National Laboratory"/>
            <person name="Harder C.B."/>
            <person name="Miyauchi S."/>
            <person name="Viragh M."/>
            <person name="Kuo A."/>
            <person name="Thoen E."/>
            <person name="Andreopoulos B."/>
            <person name="Lu D."/>
            <person name="Skrede I."/>
            <person name="Drula E."/>
            <person name="Henrissat B."/>
            <person name="Morin E."/>
            <person name="Kohler A."/>
            <person name="Barry K."/>
            <person name="LaButti K."/>
            <person name="Morin E."/>
            <person name="Salamov A."/>
            <person name="Lipzen A."/>
            <person name="Mereny Z."/>
            <person name="Hegedus B."/>
            <person name="Baldrian P."/>
            <person name="Stursova M."/>
            <person name="Weitz H."/>
            <person name="Taylor A."/>
            <person name="Grigoriev I.V."/>
            <person name="Nagy L.G."/>
            <person name="Martin F."/>
            <person name="Kauserud H."/>
        </authorList>
    </citation>
    <scope>NUCLEOTIDE SEQUENCE</scope>
    <source>
        <strain evidence="1">CBHHK182m</strain>
    </source>
</reference>
<evidence type="ECO:0000313" key="1">
    <source>
        <dbReference type="EMBL" id="KAJ7762591.1"/>
    </source>
</evidence>
<dbReference type="Pfam" id="PF13424">
    <property type="entry name" value="TPR_12"/>
    <property type="match status" value="3"/>
</dbReference>
<dbReference type="PANTHER" id="PTHR46082:SF11">
    <property type="entry name" value="AAA+ ATPASE DOMAIN-CONTAINING PROTEIN-RELATED"/>
    <property type="match status" value="1"/>
</dbReference>
<name>A0AAD7JE90_9AGAR</name>
<evidence type="ECO:0000313" key="2">
    <source>
        <dbReference type="Proteomes" id="UP001215598"/>
    </source>
</evidence>
<sequence>MKSKVQDIHTAIIPSDVSTVRVQDRINNCPAPSRIFHGRQNILDKMDRYFTQESEKQHIYVLHGLGGAGKTQIALKFIHRSSCFTNIFFLDASTVETIDTGLKNVATLRNVGNSSDDALKWLVGKHEEWLLFFDNADDRRLNLNNFLPQCDHGNIIITTRNPELHIYGSNSQVSDMEEEDAIMLLLKSAAQEKLPGNEQNAAGIVKALCYLPLAIVQAGAFIAKTGTFDSYLTLYARNRDRLLREKPAQTHDQYAWTVYTTWQMSFDQLSPSAAMFLQLCSFLHREGISEDIFSRAACYGFPSFGPSDKELEGPVKFLSQFLDRHGEWDTLSFLEITSEIKAYSLITVTNLDLERRVFSIHPLVHNWSQTTLTSPETYYGVISSIVGMSITQMQATDAQLASMQLLPHVDSVMQFKQYVVPEFDLQYAIVYYHAGRYEEAHKLENRVLETRREVLGDDHLSTLDAMNNLAGTYNKLGQFHEAEALEIMVLEKRKEILGEDHLATLDAMYNLAITCSQLGQFQKAKELEVVVVEKRREILGNLHPDTLAAQGNLGTTYRQLGEFRRARELDGLVIERRKTILGDDHPDTLHAMYNLAMTFRNLGQFQSAEELEVAVVEKRRAILGDDHLETILAVKNLAWTYRELGQFQKVEGLEALVLKNLRSVLGDDHPDTLSALHNLGCTYYQLSKLEEAKELQIEAIRNRTTILGEEDPETLDTMFNLAITYQALGQFQKAEELELVVVEKRKEVLGEEHPDTLSAMGNLGCTYYSLGLFDQAEQLLLEVVEKRITHLGEDHPDTLRSIGNLAETYRSLERVTDAEALERLIDEQETTGNTQ</sequence>
<dbReference type="InterPro" id="IPR019734">
    <property type="entry name" value="TPR_rpt"/>
</dbReference>
<accession>A0AAD7JE90</accession>
<comment type="caution">
    <text evidence="1">The sequence shown here is derived from an EMBL/GenBank/DDBJ whole genome shotgun (WGS) entry which is preliminary data.</text>
</comment>
<dbReference type="InterPro" id="IPR053137">
    <property type="entry name" value="NLR-like"/>
</dbReference>
<keyword evidence="2" id="KW-1185">Reference proteome</keyword>
<dbReference type="SUPFAM" id="SSF48452">
    <property type="entry name" value="TPR-like"/>
    <property type="match status" value="3"/>
</dbReference>
<dbReference type="SMART" id="SM00028">
    <property type="entry name" value="TPR"/>
    <property type="match status" value="7"/>
</dbReference>
<dbReference type="EMBL" id="JARKIB010000032">
    <property type="protein sequence ID" value="KAJ7762591.1"/>
    <property type="molecule type" value="Genomic_DNA"/>
</dbReference>
<organism evidence="1 2">
    <name type="scientific">Mycena metata</name>
    <dbReference type="NCBI Taxonomy" id="1033252"/>
    <lineage>
        <taxon>Eukaryota</taxon>
        <taxon>Fungi</taxon>
        <taxon>Dikarya</taxon>
        <taxon>Basidiomycota</taxon>
        <taxon>Agaricomycotina</taxon>
        <taxon>Agaricomycetes</taxon>
        <taxon>Agaricomycetidae</taxon>
        <taxon>Agaricales</taxon>
        <taxon>Marasmiineae</taxon>
        <taxon>Mycenaceae</taxon>
        <taxon>Mycena</taxon>
    </lineage>
</organism>
<gene>
    <name evidence="1" type="ORF">B0H16DRAFT_1368814</name>
</gene>
<protein>
    <recommendedName>
        <fullName evidence="3">TPR-like protein</fullName>
    </recommendedName>
</protein>
<dbReference type="PANTHER" id="PTHR46082">
    <property type="entry name" value="ATP/GTP-BINDING PROTEIN-RELATED"/>
    <property type="match status" value="1"/>
</dbReference>
<dbReference type="SUPFAM" id="SSF52540">
    <property type="entry name" value="P-loop containing nucleoside triphosphate hydrolases"/>
    <property type="match status" value="1"/>
</dbReference>
<dbReference type="AlphaFoldDB" id="A0AAD7JE90"/>